<dbReference type="PANTHER" id="PTHR46696:SF1">
    <property type="entry name" value="CYTOCHROME P450 YJIB-RELATED"/>
    <property type="match status" value="1"/>
</dbReference>
<dbReference type="SUPFAM" id="SSF52343">
    <property type="entry name" value="Ferredoxin reductase-like, C-terminal NADP-linked domain"/>
    <property type="match status" value="1"/>
</dbReference>
<evidence type="ECO:0000256" key="1">
    <source>
        <dbReference type="ARBA" id="ARBA00010617"/>
    </source>
</evidence>
<dbReference type="PROSITE" id="PS00086">
    <property type="entry name" value="CYTOCHROME_P450"/>
    <property type="match status" value="1"/>
</dbReference>
<evidence type="ECO:0000259" key="2">
    <source>
        <dbReference type="PROSITE" id="PS51085"/>
    </source>
</evidence>
<accession>A0A919L328</accession>
<dbReference type="GO" id="GO:0005506">
    <property type="term" value="F:iron ion binding"/>
    <property type="evidence" value="ECO:0007669"/>
    <property type="project" value="InterPro"/>
</dbReference>
<dbReference type="CDD" id="cd00207">
    <property type="entry name" value="fer2"/>
    <property type="match status" value="1"/>
</dbReference>
<dbReference type="GO" id="GO:0051537">
    <property type="term" value="F:2 iron, 2 sulfur cluster binding"/>
    <property type="evidence" value="ECO:0007669"/>
    <property type="project" value="InterPro"/>
</dbReference>
<dbReference type="InterPro" id="IPR017938">
    <property type="entry name" value="Riboflavin_synthase-like_b-brl"/>
</dbReference>
<sequence>MRTPTSTTGSAKRASLGAAITIEALDDDPFTIYQRLRDEEPVAWVPAAHAYLITRWDDVHRICRDAETFSAAVHDSPLSQSIGPNLLHSDGAYHDRLRAPLTEGLRPSVIKRTMEGAIRDTVRGLLAEFRPGEVVDLVTGFAQTLAVRVLQRVTGLPEMPVAVFTEWVDGIAAGAANYERDPDKQRRADEASAAVDDMLRDRLRLGPKPGTLLAGLTASGATFEEIAATTKLLIIGGMQEPRDLFGHALIAYLTDPAVRQEIDRDKTMIARLIEEALRIGAPVGTVTRRVTKPTRVAGQLLDEGSLVLAVLASANRDPTHWDEPDEFRLLRGHNQHLSFSAGVHACVGSMLARAQAHTALEELLTAYPAIQLAEEPVIRGWEFRGPTQLKVRLGNASGPSVGALAVAAHSAPAVPLRVLDIDRSSGDTAIITVGREKGGELPPWTPGAHVDLTFDHAGRTFRRSYSLCGDPADRSTWRFGVRRAAQSRGGSAFLVEELMTGARLEAAPPRNAFALTTAPACLLVAGGIGITPLLPMARSLAASGASWQLLYIGRDRDSIPFLDEVEALGPAAEIWTTKDRGRPVLTEWLGALPQGGQVYACGPSGLLDELTASVTGYSGISLRVERFGSPAGAAAAASGGRAFSVRLARTQKELMVPADRTLLETLEEAGVMVPSTCREGICGSCETAVLEGAVDHRDQVLSDEEKERGDLMLVCVSRCRGEHLTLDL</sequence>
<reference evidence="4" key="1">
    <citation type="journal article" date="2014" name="Int. J. Syst. Evol. Microbiol.">
        <title>Complete genome sequence of Corynebacterium casei LMG S-19264T (=DSM 44701T), isolated from a smear-ripened cheese.</title>
        <authorList>
            <consortium name="US DOE Joint Genome Institute (JGI-PGF)"/>
            <person name="Walter F."/>
            <person name="Albersmeier A."/>
            <person name="Kalinowski J."/>
            <person name="Ruckert C."/>
        </authorList>
    </citation>
    <scope>NUCLEOTIDE SEQUENCE</scope>
    <source>
        <strain evidence="4">JCM 5069</strain>
    </source>
</reference>
<dbReference type="InterPro" id="IPR017972">
    <property type="entry name" value="Cyt_P450_CS"/>
</dbReference>
<comment type="similarity">
    <text evidence="1">Belongs to the cytochrome P450 family.</text>
</comment>
<dbReference type="Gene3D" id="1.10.630.10">
    <property type="entry name" value="Cytochrome P450"/>
    <property type="match status" value="1"/>
</dbReference>
<protein>
    <submittedName>
        <fullName evidence="4">Cytochrome P450</fullName>
    </submittedName>
</protein>
<dbReference type="InterPro" id="IPR001041">
    <property type="entry name" value="2Fe-2S_ferredoxin-type"/>
</dbReference>
<feature type="domain" description="FAD-binding FR-type" evidence="3">
    <location>
        <begin position="411"/>
        <end position="516"/>
    </location>
</feature>
<dbReference type="PROSITE" id="PS51384">
    <property type="entry name" value="FAD_FR"/>
    <property type="match status" value="1"/>
</dbReference>
<dbReference type="InterPro" id="IPR012675">
    <property type="entry name" value="Beta-grasp_dom_sf"/>
</dbReference>
<dbReference type="InterPro" id="IPR039261">
    <property type="entry name" value="FNR_nucleotide-bd"/>
</dbReference>
<dbReference type="SUPFAM" id="SSF48264">
    <property type="entry name" value="Cytochrome P450"/>
    <property type="match status" value="1"/>
</dbReference>
<dbReference type="EMBL" id="BNCD01000012">
    <property type="protein sequence ID" value="GHH82138.1"/>
    <property type="molecule type" value="Genomic_DNA"/>
</dbReference>
<dbReference type="InterPro" id="IPR002397">
    <property type="entry name" value="Cyt_P450_B"/>
</dbReference>
<dbReference type="Pfam" id="PF00111">
    <property type="entry name" value="Fer2"/>
    <property type="match status" value="1"/>
</dbReference>
<evidence type="ECO:0000259" key="3">
    <source>
        <dbReference type="PROSITE" id="PS51384"/>
    </source>
</evidence>
<dbReference type="InterPro" id="IPR001128">
    <property type="entry name" value="Cyt_P450"/>
</dbReference>
<evidence type="ECO:0000313" key="4">
    <source>
        <dbReference type="EMBL" id="GHH82138.1"/>
    </source>
</evidence>
<keyword evidence="5" id="KW-1185">Reference proteome</keyword>
<dbReference type="InterPro" id="IPR036010">
    <property type="entry name" value="2Fe-2S_ferredoxin-like_sf"/>
</dbReference>
<name>A0A919L328_9ACTN</name>
<dbReference type="Gene3D" id="3.40.50.80">
    <property type="entry name" value="Nucleotide-binding domain of ferredoxin-NADP reductase (FNR) module"/>
    <property type="match status" value="1"/>
</dbReference>
<dbReference type="PROSITE" id="PS00197">
    <property type="entry name" value="2FE2S_FER_1"/>
    <property type="match status" value="1"/>
</dbReference>
<dbReference type="GO" id="GO:0020037">
    <property type="term" value="F:heme binding"/>
    <property type="evidence" value="ECO:0007669"/>
    <property type="project" value="InterPro"/>
</dbReference>
<evidence type="ECO:0000313" key="5">
    <source>
        <dbReference type="Proteomes" id="UP000603708"/>
    </source>
</evidence>
<organism evidence="4 5">
    <name type="scientific">Streptomyces sulfonofaciens</name>
    <dbReference type="NCBI Taxonomy" id="68272"/>
    <lineage>
        <taxon>Bacteria</taxon>
        <taxon>Bacillati</taxon>
        <taxon>Actinomycetota</taxon>
        <taxon>Actinomycetes</taxon>
        <taxon>Kitasatosporales</taxon>
        <taxon>Streptomycetaceae</taxon>
        <taxon>Streptomyces</taxon>
    </lineage>
</organism>
<dbReference type="InterPro" id="IPR006058">
    <property type="entry name" value="2Fe2S_fd_BS"/>
</dbReference>
<dbReference type="GO" id="GO:0004497">
    <property type="term" value="F:monooxygenase activity"/>
    <property type="evidence" value="ECO:0007669"/>
    <property type="project" value="InterPro"/>
</dbReference>
<dbReference type="Pfam" id="PF00067">
    <property type="entry name" value="p450"/>
    <property type="match status" value="1"/>
</dbReference>
<dbReference type="AlphaFoldDB" id="A0A919L328"/>
<dbReference type="SUPFAM" id="SSF54292">
    <property type="entry name" value="2Fe-2S ferredoxin-like"/>
    <property type="match status" value="1"/>
</dbReference>
<gene>
    <name evidence="4" type="primary">rhf</name>
    <name evidence="4" type="ORF">GCM10018793_41220</name>
</gene>
<dbReference type="Gene3D" id="3.10.20.30">
    <property type="match status" value="1"/>
</dbReference>
<reference evidence="4" key="2">
    <citation type="submission" date="2020-09" db="EMBL/GenBank/DDBJ databases">
        <authorList>
            <person name="Sun Q."/>
            <person name="Ohkuma M."/>
        </authorList>
    </citation>
    <scope>NUCLEOTIDE SEQUENCE</scope>
    <source>
        <strain evidence="4">JCM 5069</strain>
    </source>
</reference>
<dbReference type="GO" id="GO:0016705">
    <property type="term" value="F:oxidoreductase activity, acting on paired donors, with incorporation or reduction of molecular oxygen"/>
    <property type="evidence" value="ECO:0007669"/>
    <property type="project" value="InterPro"/>
</dbReference>
<dbReference type="InterPro" id="IPR036396">
    <property type="entry name" value="Cyt_P450_sf"/>
</dbReference>
<dbReference type="RefSeq" id="WP_189934167.1">
    <property type="nucleotide sequence ID" value="NZ_BNCD01000012.1"/>
</dbReference>
<dbReference type="PRINTS" id="PR00359">
    <property type="entry name" value="BP450"/>
</dbReference>
<dbReference type="PANTHER" id="PTHR46696">
    <property type="entry name" value="P450, PUTATIVE (EUROFUNG)-RELATED"/>
    <property type="match status" value="1"/>
</dbReference>
<dbReference type="SUPFAM" id="SSF63380">
    <property type="entry name" value="Riboflavin synthase domain-like"/>
    <property type="match status" value="1"/>
</dbReference>
<dbReference type="PROSITE" id="PS51085">
    <property type="entry name" value="2FE2S_FER_2"/>
    <property type="match status" value="1"/>
</dbReference>
<dbReference type="CDD" id="cd06185">
    <property type="entry name" value="PDR_like"/>
    <property type="match status" value="1"/>
</dbReference>
<comment type="caution">
    <text evidence="4">The sequence shown here is derived from an EMBL/GenBank/DDBJ whole genome shotgun (WGS) entry which is preliminary data.</text>
</comment>
<dbReference type="Gene3D" id="2.40.30.10">
    <property type="entry name" value="Translation factors"/>
    <property type="match status" value="1"/>
</dbReference>
<dbReference type="Proteomes" id="UP000603708">
    <property type="component" value="Unassembled WGS sequence"/>
</dbReference>
<dbReference type="InterPro" id="IPR017927">
    <property type="entry name" value="FAD-bd_FR_type"/>
</dbReference>
<proteinExistence type="inferred from homology"/>
<feature type="domain" description="2Fe-2S ferredoxin-type" evidence="2">
    <location>
        <begin position="643"/>
        <end position="728"/>
    </location>
</feature>